<dbReference type="GO" id="GO:0043022">
    <property type="term" value="F:ribosome binding"/>
    <property type="evidence" value="ECO:0007669"/>
    <property type="project" value="TreeGrafter"/>
</dbReference>
<evidence type="ECO:0000256" key="4">
    <source>
        <dbReference type="ARBA" id="ARBA00022917"/>
    </source>
</evidence>
<organism evidence="6 7">
    <name type="scientific">Theileria equi strain WA</name>
    <dbReference type="NCBI Taxonomy" id="1537102"/>
    <lineage>
        <taxon>Eukaryota</taxon>
        <taxon>Sar</taxon>
        <taxon>Alveolata</taxon>
        <taxon>Apicomplexa</taxon>
        <taxon>Aconoidasida</taxon>
        <taxon>Piroplasmida</taxon>
        <taxon>Theileriidae</taxon>
        <taxon>Theileria</taxon>
    </lineage>
</organism>
<dbReference type="Pfam" id="PF08662">
    <property type="entry name" value="eIF2A"/>
    <property type="match status" value="1"/>
</dbReference>
<reference evidence="6 7" key="1">
    <citation type="journal article" date="2012" name="BMC Genomics">
        <title>Comparative genomic analysis and phylogenetic position of Theileria equi.</title>
        <authorList>
            <person name="Kappmeyer L.S."/>
            <person name="Thiagarajan M."/>
            <person name="Herndon D.R."/>
            <person name="Ramsay J.D."/>
            <person name="Caler E."/>
            <person name="Djikeng A."/>
            <person name="Gillespie J.J."/>
            <person name="Lau A.O."/>
            <person name="Roalson E.H."/>
            <person name="Silva J.C."/>
            <person name="Silva M.G."/>
            <person name="Suarez C.E."/>
            <person name="Ueti M.W."/>
            <person name="Nene V.M."/>
            <person name="Mealey R.H."/>
            <person name="Knowles D.P."/>
            <person name="Brayton K.A."/>
        </authorList>
    </citation>
    <scope>NUCLEOTIDE SEQUENCE [LARGE SCALE GENOMIC DNA]</scope>
    <source>
        <strain evidence="6 7">WA</strain>
    </source>
</reference>
<dbReference type="Proteomes" id="UP000031512">
    <property type="component" value="Chromosome 1"/>
</dbReference>
<dbReference type="KEGG" id="beq:BEWA_021750"/>
<dbReference type="InterPro" id="IPR013979">
    <property type="entry name" value="TIF_beta_prop-like"/>
</dbReference>
<dbReference type="InterPro" id="IPR011387">
    <property type="entry name" value="TIF2A"/>
</dbReference>
<keyword evidence="2" id="KW-0853">WD repeat</keyword>
<keyword evidence="7" id="KW-1185">Reference proteome</keyword>
<keyword evidence="4" id="KW-0648">Protein biosynthesis</keyword>
<dbReference type="STRING" id="1537102.L0AUM6"/>
<gene>
    <name evidence="6" type="ORF">BEWA_021750</name>
</gene>
<evidence type="ECO:0000256" key="2">
    <source>
        <dbReference type="ARBA" id="ARBA00022574"/>
    </source>
</evidence>
<evidence type="ECO:0000259" key="5">
    <source>
        <dbReference type="Pfam" id="PF08662"/>
    </source>
</evidence>
<dbReference type="RefSeq" id="XP_004828993.1">
    <property type="nucleotide sequence ID" value="XM_004828936.1"/>
</dbReference>
<dbReference type="GO" id="GO:0003729">
    <property type="term" value="F:mRNA binding"/>
    <property type="evidence" value="ECO:0007669"/>
    <property type="project" value="TreeGrafter"/>
</dbReference>
<evidence type="ECO:0000313" key="7">
    <source>
        <dbReference type="Proteomes" id="UP000031512"/>
    </source>
</evidence>
<evidence type="ECO:0000313" key="6">
    <source>
        <dbReference type="EMBL" id="AFZ79327.1"/>
    </source>
</evidence>
<name>L0AUM6_THEEQ</name>
<dbReference type="AlphaFoldDB" id="L0AUM6"/>
<keyword evidence="1 6" id="KW-0396">Initiation factor</keyword>
<evidence type="ECO:0000256" key="3">
    <source>
        <dbReference type="ARBA" id="ARBA00022737"/>
    </source>
</evidence>
<dbReference type="GO" id="GO:0022627">
    <property type="term" value="C:cytosolic small ribosomal subunit"/>
    <property type="evidence" value="ECO:0007669"/>
    <property type="project" value="TreeGrafter"/>
</dbReference>
<dbReference type="GO" id="GO:0000049">
    <property type="term" value="F:tRNA binding"/>
    <property type="evidence" value="ECO:0007669"/>
    <property type="project" value="TreeGrafter"/>
</dbReference>
<sequence length="729" mass="82772">MNIFIVHGKNGLHIYKLSSKEKGSSGDIFKQIANSVDDDRPDFVNNFSFECVWSLDRFAKHCVCSLNNNIAIVDDRSGLSIVHLKKNTISDLAIDTLRGVGKFKNLYMPLGCKNIKYLQWSNNGIYLVVYFNLNNYSDAGICLEDNLHIWDISRKNIVGTFNTRRLSPEQWPIIKWIGSTDSFTICHGHHVGFYSVSSPEGTTLKSVRSIISVPVVKVFSVEVFLNKPKAVDGQVLDHSATFPSLIEGDIIGMAAFTQADTTSHISGSLRISTFVYTKNTLVEKYFVTHELKTADSAELLWSPSGKYLIVLAQSIVDLAGEKYGSTTNCLLFSSDGQFKSKVNASSAHDARWNPKTDEFILIQGNMPCTITLYNANCECLFEFPKLYRNTIKWNPMGNMVALGGFGNLAGEICFWYNKPGTKEMEQIVQLKEPCTVLSEWSLDSKYFMIASTFPRMKVDNFFKIFNCEGYLLANQKLDECYYASWLCGHPNEHEFVRPRVRKSLQRKAVYRPKVAQKPELSKPIYGDVHTPISSSRNIFSKIPGSPVYTGPIISNEQSQEAQGIFSNFSRIPRIHDLSRNYRDKFNRSLFSQECGNKCDPSVDLLRAFQHVFSFSQPRNQHTNGNPVEQVISQRPNSHSNHVIPKYLEHPQSFQRNEHSFSQDHKKLVRHSNSHHAVNMHETPGKGVSMFTKIKNQLQSERSRSFQHSVLDEGQLLRLLLEAKNRARPE</sequence>
<dbReference type="EMBL" id="CP001669">
    <property type="protein sequence ID" value="AFZ79327.1"/>
    <property type="molecule type" value="Genomic_DNA"/>
</dbReference>
<dbReference type="GeneID" id="15803589"/>
<feature type="domain" description="Translation initiation factor beta propellor-like" evidence="5">
    <location>
        <begin position="291"/>
        <end position="481"/>
    </location>
</feature>
<dbReference type="eggNOG" id="KOG2315">
    <property type="taxonomic scope" value="Eukaryota"/>
</dbReference>
<dbReference type="SUPFAM" id="SSF82171">
    <property type="entry name" value="DPP6 N-terminal domain-like"/>
    <property type="match status" value="1"/>
</dbReference>
<dbReference type="PANTHER" id="PTHR13227:SF0">
    <property type="entry name" value="EUKARYOTIC TRANSLATION INITIATION FACTOR 2A"/>
    <property type="match status" value="1"/>
</dbReference>
<dbReference type="PANTHER" id="PTHR13227">
    <property type="entry name" value="EUKARYOTIC TRANSLATION INITIATION FACTOR 2A"/>
    <property type="match status" value="1"/>
</dbReference>
<proteinExistence type="predicted"/>
<keyword evidence="3" id="KW-0677">Repeat</keyword>
<protein>
    <submittedName>
        <fullName evidence="6">Eukaryotic translation initiation factor eIF2A family member protein</fullName>
    </submittedName>
</protein>
<dbReference type="OrthoDB" id="378109at2759"/>
<dbReference type="VEuPathDB" id="PiroplasmaDB:BEWA_021750"/>
<dbReference type="GO" id="GO:0003743">
    <property type="term" value="F:translation initiation factor activity"/>
    <property type="evidence" value="ECO:0007669"/>
    <property type="project" value="UniProtKB-KW"/>
</dbReference>
<accession>L0AUM6</accession>
<evidence type="ECO:0000256" key="1">
    <source>
        <dbReference type="ARBA" id="ARBA00022540"/>
    </source>
</evidence>